<keyword evidence="1" id="KW-0175">Coiled coil</keyword>
<dbReference type="AlphaFoldDB" id="A0AAD1RBG2"/>
<dbReference type="Proteomes" id="UP001295444">
    <property type="component" value="Chromosome 02"/>
</dbReference>
<dbReference type="SUPFAM" id="SSF57997">
    <property type="entry name" value="Tropomyosin"/>
    <property type="match status" value="1"/>
</dbReference>
<protein>
    <submittedName>
        <fullName evidence="3">Uncharacterized protein</fullName>
    </submittedName>
</protein>
<sequence length="150" mass="17282">MENVQVAQTATQDGDSDMGSPAMPLDEQQRNEYLTKDHFEQAIEAMSAKLIQTWQSTADQIKKEVRDLSNRTLSVEAQCQDLTTTQTELSDHIQILQQKVEEMEIRMADYEDRARRNNLRLRGVPESVQPDDLQLYVRGLMSLTYLRTCC</sequence>
<dbReference type="EMBL" id="OW240913">
    <property type="protein sequence ID" value="CAH2247482.1"/>
    <property type="molecule type" value="Genomic_DNA"/>
</dbReference>
<organism evidence="3 4">
    <name type="scientific">Pelobates cultripes</name>
    <name type="common">Western spadefoot toad</name>
    <dbReference type="NCBI Taxonomy" id="61616"/>
    <lineage>
        <taxon>Eukaryota</taxon>
        <taxon>Metazoa</taxon>
        <taxon>Chordata</taxon>
        <taxon>Craniata</taxon>
        <taxon>Vertebrata</taxon>
        <taxon>Euteleostomi</taxon>
        <taxon>Amphibia</taxon>
        <taxon>Batrachia</taxon>
        <taxon>Anura</taxon>
        <taxon>Pelobatoidea</taxon>
        <taxon>Pelobatidae</taxon>
        <taxon>Pelobates</taxon>
    </lineage>
</organism>
<reference evidence="3" key="1">
    <citation type="submission" date="2022-03" db="EMBL/GenBank/DDBJ databases">
        <authorList>
            <person name="Alioto T."/>
            <person name="Alioto T."/>
            <person name="Gomez Garrido J."/>
        </authorList>
    </citation>
    <scope>NUCLEOTIDE SEQUENCE</scope>
</reference>
<evidence type="ECO:0000256" key="2">
    <source>
        <dbReference type="SAM" id="MobiDB-lite"/>
    </source>
</evidence>
<keyword evidence="4" id="KW-1185">Reference proteome</keyword>
<name>A0AAD1RBG2_PELCU</name>
<accession>A0AAD1RBG2</accession>
<evidence type="ECO:0000313" key="3">
    <source>
        <dbReference type="EMBL" id="CAH2247482.1"/>
    </source>
</evidence>
<feature type="coiled-coil region" evidence="1">
    <location>
        <begin position="51"/>
        <end position="120"/>
    </location>
</feature>
<proteinExistence type="predicted"/>
<gene>
    <name evidence="3" type="ORF">PECUL_23A017470</name>
</gene>
<evidence type="ECO:0000313" key="4">
    <source>
        <dbReference type="Proteomes" id="UP001295444"/>
    </source>
</evidence>
<feature type="region of interest" description="Disordered" evidence="2">
    <location>
        <begin position="1"/>
        <end position="24"/>
    </location>
</feature>
<evidence type="ECO:0000256" key="1">
    <source>
        <dbReference type="SAM" id="Coils"/>
    </source>
</evidence>
<feature type="compositionally biased region" description="Polar residues" evidence="2">
    <location>
        <begin position="1"/>
        <end position="13"/>
    </location>
</feature>